<dbReference type="GO" id="GO:0008725">
    <property type="term" value="F:DNA-3-methyladenine glycosylase activity"/>
    <property type="evidence" value="ECO:0007669"/>
    <property type="project" value="UniProtKB-EC"/>
</dbReference>
<keyword evidence="1" id="KW-0862">Zinc</keyword>
<gene>
    <name evidence="2" type="ORF">BN52_06720</name>
    <name evidence="3" type="ORF">FC38_GL000779</name>
</gene>
<keyword evidence="2" id="KW-0378">Hydrolase</keyword>
<keyword evidence="5" id="KW-1185">Reference proteome</keyword>
<comment type="caution">
    <text evidence="2">The sequence shown here is derived from an EMBL/GenBank/DDBJ whole genome shotgun (WGS) entry which is preliminary data.</text>
</comment>
<dbReference type="PANTHER" id="PTHR30037:SF4">
    <property type="entry name" value="DNA-3-METHYLADENINE GLYCOSYLASE I"/>
    <property type="match status" value="1"/>
</dbReference>
<evidence type="ECO:0000313" key="4">
    <source>
        <dbReference type="Proteomes" id="UP000009326"/>
    </source>
</evidence>
<dbReference type="EMBL" id="AYZO01000021">
    <property type="protein sequence ID" value="KRN11640.1"/>
    <property type="molecule type" value="Genomic_DNA"/>
</dbReference>
<dbReference type="Pfam" id="PF03352">
    <property type="entry name" value="Adenine_glyco"/>
    <property type="match status" value="1"/>
</dbReference>
<accession>I7KMW8</accession>
<dbReference type="EMBL" id="CAKC01000013">
    <property type="protein sequence ID" value="CCI86349.1"/>
    <property type="molecule type" value="Genomic_DNA"/>
</dbReference>
<keyword evidence="2" id="KW-0326">Glycosidase</keyword>
<reference evidence="2 4" key="1">
    <citation type="submission" date="2012-06" db="EMBL/GenBank/DDBJ databases">
        <title>Draft genome sequence of Lactobacillus gigeriorum CRBIP 24.85T, isolated from chicken crop.</title>
        <authorList>
            <person name="Cousin S."/>
            <person name="Ma L."/>
            <person name="Creno S."/>
            <person name="Clermont D."/>
            <person name="Loux V."/>
            <person name="Bizet C."/>
            <person name="Bouchier C."/>
        </authorList>
    </citation>
    <scope>NUCLEOTIDE SEQUENCE [LARGE SCALE GENOMIC DNA]</scope>
    <source>
        <strain evidence="4">CRBIP 24.85T</strain>
        <strain evidence="2">Type strain: CRBIP 24.85</strain>
    </source>
</reference>
<dbReference type="SUPFAM" id="SSF48150">
    <property type="entry name" value="DNA-glycosylase"/>
    <property type="match status" value="1"/>
</dbReference>
<evidence type="ECO:0000313" key="5">
    <source>
        <dbReference type="Proteomes" id="UP000051521"/>
    </source>
</evidence>
<feature type="binding site" evidence="1">
    <location>
        <position position="22"/>
    </location>
    <ligand>
        <name>Zn(2+)</name>
        <dbReference type="ChEBI" id="CHEBI:29105"/>
    </ligand>
</feature>
<dbReference type="InterPro" id="IPR011257">
    <property type="entry name" value="DNA_glycosylase"/>
</dbReference>
<dbReference type="RefSeq" id="WP_008472257.1">
    <property type="nucleotide sequence ID" value="NZ_AYZO01000021.1"/>
</dbReference>
<dbReference type="PANTHER" id="PTHR30037">
    <property type="entry name" value="DNA-3-METHYLADENINE GLYCOSYLASE 1"/>
    <property type="match status" value="1"/>
</dbReference>
<dbReference type="STRING" id="1423751.FC38_GL000779"/>
<dbReference type="Proteomes" id="UP000051521">
    <property type="component" value="Unassembled WGS sequence"/>
</dbReference>
<reference evidence="3 5" key="2">
    <citation type="journal article" date="2015" name="Genome Announc.">
        <title>Expanding the biotechnology potential of lactobacilli through comparative genomics of 213 strains and associated genera.</title>
        <authorList>
            <person name="Sun Z."/>
            <person name="Harris H.M."/>
            <person name="McCann A."/>
            <person name="Guo C."/>
            <person name="Argimon S."/>
            <person name="Zhang W."/>
            <person name="Yang X."/>
            <person name="Jeffery I.B."/>
            <person name="Cooney J.C."/>
            <person name="Kagawa T.F."/>
            <person name="Liu W."/>
            <person name="Song Y."/>
            <person name="Salvetti E."/>
            <person name="Wrobel A."/>
            <person name="Rasinkangas P."/>
            <person name="Parkhill J."/>
            <person name="Rea M.C."/>
            <person name="O'Sullivan O."/>
            <person name="Ritari J."/>
            <person name="Douillard F.P."/>
            <person name="Paul Ross R."/>
            <person name="Yang R."/>
            <person name="Briner A.E."/>
            <person name="Felis G.E."/>
            <person name="de Vos W.M."/>
            <person name="Barrangou R."/>
            <person name="Klaenhammer T.R."/>
            <person name="Caufield P.W."/>
            <person name="Cui Y."/>
            <person name="Zhang H."/>
            <person name="O'Toole P.W."/>
        </authorList>
    </citation>
    <scope>NUCLEOTIDE SEQUENCE [LARGE SCALE GENOMIC DNA]</scope>
    <source>
        <strain evidence="3 5">DSM 23908</strain>
    </source>
</reference>
<dbReference type="GO" id="GO:0046872">
    <property type="term" value="F:metal ion binding"/>
    <property type="evidence" value="ECO:0007669"/>
    <property type="project" value="UniProtKB-KW"/>
</dbReference>
<evidence type="ECO:0000313" key="3">
    <source>
        <dbReference type="EMBL" id="KRN11640.1"/>
    </source>
</evidence>
<dbReference type="AlphaFoldDB" id="I7KMW8"/>
<organism evidence="2 4">
    <name type="scientific">Lactobacillus gigeriorum DSM 23908 = CRBIP 24.85</name>
    <dbReference type="NCBI Taxonomy" id="1423751"/>
    <lineage>
        <taxon>Bacteria</taxon>
        <taxon>Bacillati</taxon>
        <taxon>Bacillota</taxon>
        <taxon>Bacilli</taxon>
        <taxon>Lactobacillales</taxon>
        <taxon>Lactobacillaceae</taxon>
        <taxon>Lactobacillus</taxon>
    </lineage>
</organism>
<proteinExistence type="predicted"/>
<evidence type="ECO:0000313" key="2">
    <source>
        <dbReference type="EMBL" id="CCI86349.1"/>
    </source>
</evidence>
<dbReference type="Proteomes" id="UP000009326">
    <property type="component" value="Unassembled WGS sequence"/>
</dbReference>
<dbReference type="EC" id="3.2.2.20" evidence="2"/>
<feature type="binding site" evidence="1">
    <location>
        <position position="179"/>
    </location>
    <ligand>
        <name>Zn(2+)</name>
        <dbReference type="ChEBI" id="CHEBI:29105"/>
    </ligand>
</feature>
<dbReference type="Gene3D" id="1.10.340.30">
    <property type="entry name" value="Hypothetical protein, domain 2"/>
    <property type="match status" value="1"/>
</dbReference>
<protein>
    <submittedName>
        <fullName evidence="3">DNA-3-methyladenine glycosylase 1</fullName>
    </submittedName>
    <submittedName>
        <fullName evidence="2">DNA-3-methyladenine glycosylase I</fullName>
        <ecNumber evidence="2">3.2.2.20</ecNumber>
    </submittedName>
</protein>
<dbReference type="InterPro" id="IPR052891">
    <property type="entry name" value="DNA-3mA_glycosylase"/>
</dbReference>
<dbReference type="PATRIC" id="fig|1423751.3.peg.805"/>
<keyword evidence="1" id="KW-0479">Metal-binding</keyword>
<sequence>MENPKIRCAWAGSKDDFYQQYHDQEWGKLDLRENYLYEMLVLESFQSGLSWRIILNKRANFRKAFAEFDPEKVALFDQADLHRLLADAGIVRNKMKIEAAINNARVISKMHQAGSSLSQLLQTEFPEVIMHHPKTDRDVPSQDENSQKLAKRFKKMGFKFLGPVALYSFLQAVGIINDHIDTCQFE</sequence>
<dbReference type="OrthoDB" id="9807664at2"/>
<name>I7KMW8_9LACO</name>
<feature type="binding site" evidence="1">
    <location>
        <position position="183"/>
    </location>
    <ligand>
        <name>Zn(2+)</name>
        <dbReference type="ChEBI" id="CHEBI:29105"/>
    </ligand>
</feature>
<dbReference type="InterPro" id="IPR005019">
    <property type="entry name" value="Adenine_glyco"/>
</dbReference>
<dbReference type="GO" id="GO:0006284">
    <property type="term" value="P:base-excision repair"/>
    <property type="evidence" value="ECO:0007669"/>
    <property type="project" value="InterPro"/>
</dbReference>
<evidence type="ECO:0000256" key="1">
    <source>
        <dbReference type="PIRSR" id="PIRSR605019-1"/>
    </source>
</evidence>
<feature type="binding site" evidence="1">
    <location>
        <position position="8"/>
    </location>
    <ligand>
        <name>Zn(2+)</name>
        <dbReference type="ChEBI" id="CHEBI:29105"/>
    </ligand>
</feature>